<gene>
    <name evidence="1" type="ORF">POPTR_T007300</name>
</gene>
<reference evidence="1" key="1">
    <citation type="journal article" date="2006" name="Science">
        <title>The genome of black cottonwood, Populus trichocarpa (Torr. &amp; Gray).</title>
        <authorList>
            <person name="Tuskan G.A."/>
            <person name="Difazio S."/>
            <person name="Jansson S."/>
            <person name="Bohlmann J."/>
            <person name="Grigoriev I."/>
            <person name="Hellsten U."/>
            <person name="Putnam N."/>
            <person name="Ralph S."/>
            <person name="Rombauts S."/>
            <person name="Salamov A."/>
            <person name="Schein J."/>
            <person name="Sterck L."/>
            <person name="Aerts A."/>
            <person name="Bhalerao R.R."/>
            <person name="Bhalerao R.P."/>
            <person name="Blaudez D."/>
            <person name="Boerjan W."/>
            <person name="Brun A."/>
            <person name="Brunner A."/>
            <person name="Busov V."/>
            <person name="Campbell M."/>
            <person name="Carlson J."/>
            <person name="Chalot M."/>
            <person name="Chapman J."/>
            <person name="Chen G.L."/>
            <person name="Cooper D."/>
            <person name="Coutinho P.M."/>
            <person name="Couturier J."/>
            <person name="Covert S."/>
            <person name="Cronk Q."/>
            <person name="Cunningham R."/>
            <person name="Davis J."/>
            <person name="Degroeve S."/>
            <person name="Dejardin A."/>
            <person name="Depamphilis C."/>
            <person name="Detter J."/>
            <person name="Dirks B."/>
            <person name="Dubchak I."/>
            <person name="Duplessis S."/>
            <person name="Ehlting J."/>
            <person name="Ellis B."/>
            <person name="Gendler K."/>
            <person name="Goodstein D."/>
            <person name="Gribskov M."/>
            <person name="Grimwood J."/>
            <person name="Groover A."/>
            <person name="Gunter L."/>
            <person name="Hamberger B."/>
            <person name="Heinze B."/>
            <person name="Helariutta Y."/>
            <person name="Henrissat B."/>
            <person name="Holligan D."/>
            <person name="Holt R."/>
            <person name="Huang W."/>
            <person name="Islam-Faridi N."/>
            <person name="Jones S."/>
            <person name="Jones-Rhoades M."/>
            <person name="Jorgensen R."/>
            <person name="Joshi C."/>
            <person name="Kangasjarvi J."/>
            <person name="Karlsson J."/>
            <person name="Kelleher C."/>
            <person name="Kirkpatrick R."/>
            <person name="Kirst M."/>
            <person name="Kohler A."/>
            <person name="Kalluri U."/>
            <person name="Larimer F."/>
            <person name="Leebens-Mack J."/>
            <person name="Leple J.C."/>
            <person name="Locascio P."/>
            <person name="Lou Y."/>
            <person name="Lucas S."/>
            <person name="Martin F."/>
            <person name="Montanini B."/>
            <person name="Napoli C."/>
            <person name="Nelson D.R."/>
            <person name="Nelson C."/>
            <person name="Nieminen K."/>
            <person name="Nilsson O."/>
            <person name="Pereda V."/>
            <person name="Peter G."/>
            <person name="Philippe R."/>
            <person name="Pilate G."/>
            <person name="Poliakov A."/>
            <person name="Razumovskaya J."/>
            <person name="Richardson P."/>
            <person name="Rinaldi C."/>
            <person name="Ritland K."/>
            <person name="Rouze P."/>
            <person name="Ryaboy D."/>
            <person name="Schmutz J."/>
            <person name="Schrader J."/>
            <person name="Segerman B."/>
            <person name="Shin H."/>
            <person name="Siddiqui A."/>
            <person name="Sterky F."/>
            <person name="Terry A."/>
            <person name="Tsai C.J."/>
            <person name="Uberbacher E."/>
            <person name="Unneberg P."/>
            <person name="Vahala J."/>
            <person name="Wall K."/>
            <person name="Wessler S."/>
            <person name="Yang G."/>
            <person name="Yin T."/>
            <person name="Douglas C."/>
            <person name="Marra M."/>
            <person name="Sandberg G."/>
            <person name="Van de Peer Y."/>
            <person name="Rokhsar D."/>
        </authorList>
    </citation>
    <scope>NUCLEOTIDE SEQUENCE [LARGE SCALE GENOMIC DNA]</scope>
    <source>
        <strain evidence="1">Nisqually-1</strain>
    </source>
</reference>
<accession>A0A2K1RA32</accession>
<name>A0A2K1RA32_POPTR</name>
<proteinExistence type="predicted"/>
<dbReference type="AlphaFoldDB" id="A0A2K1RA32"/>
<evidence type="ECO:0000313" key="1">
    <source>
        <dbReference type="EMBL" id="PNS24152.1"/>
    </source>
</evidence>
<dbReference type="PANTHER" id="PTHR34133">
    <property type="entry name" value="OS07G0633000 PROTEIN"/>
    <property type="match status" value="1"/>
</dbReference>
<dbReference type="InParanoid" id="A0A2K1RA32"/>
<reference evidence="1" key="2">
    <citation type="submission" date="2017-07" db="EMBL/GenBank/DDBJ databases">
        <title>WGS assembly of Populus trichocarpa.</title>
        <authorList>
            <person name="Tuskan G."/>
            <person name="Difazio S."/>
            <person name="Jansson S."/>
            <person name="Bohlmann J."/>
            <person name="Grigoriev I."/>
            <person name="Hellsten U."/>
            <person name="Putnam N."/>
            <person name="Ralph S."/>
            <person name="Rombauts S."/>
            <person name="Salamov A."/>
            <person name="Schein J."/>
            <person name="Sterck L."/>
            <person name="Aerts A."/>
            <person name="Bhalerao R."/>
            <person name="Bhalerao R."/>
            <person name="Blaudez D."/>
            <person name="Boerjan W."/>
            <person name="Brun A."/>
            <person name="Brunner A."/>
            <person name="Busov V."/>
            <person name="Campbell M."/>
            <person name="Carlson J."/>
            <person name="Chalot M."/>
            <person name="Chapman J."/>
            <person name="Chen G."/>
            <person name="Cooper D."/>
            <person name="Coutinho P."/>
            <person name="Couturier J."/>
            <person name="Covert S."/>
            <person name="Cronk Q."/>
            <person name="Cunningham R."/>
            <person name="Davis J."/>
            <person name="Degroeve S."/>
            <person name="Dejardin A."/>
            <person name="Depamphilis C."/>
            <person name="Detter J."/>
            <person name="Dirks B."/>
            <person name="Dubchak I."/>
            <person name="Duplessis S."/>
            <person name="Ehlting J."/>
            <person name="Ellis B."/>
            <person name="Gendler K."/>
            <person name="Goodstein D."/>
            <person name="Gribskov M."/>
            <person name="Grimwood J."/>
            <person name="Groover A."/>
            <person name="Gunter L."/>
            <person name="Hamberger B."/>
            <person name="Heinze B."/>
            <person name="Helariutta Y."/>
            <person name="Henrissat B."/>
            <person name="Holligan D."/>
            <person name="Holt R."/>
            <person name="Huang W."/>
            <person name="Islam-Faridi N."/>
            <person name="Jones S."/>
            <person name="Jones-Rhoades M."/>
            <person name="Jorgensen R."/>
            <person name="Joshi C."/>
            <person name="Kangasjarvi J."/>
            <person name="Karlsson J."/>
            <person name="Kelleher C."/>
            <person name="Kirkpatrick R."/>
            <person name="Kirst M."/>
            <person name="Kohler A."/>
            <person name="Kalluri U."/>
            <person name="Larimer F."/>
            <person name="Leebens-Mack J."/>
            <person name="Leple J."/>
            <person name="Locascio P."/>
            <person name="Lou Y."/>
            <person name="Lucas S."/>
            <person name="Martin F."/>
            <person name="Montanini B."/>
            <person name="Napoli C."/>
            <person name="Nelson D."/>
            <person name="Nelson C."/>
            <person name="Nieminen K."/>
            <person name="Nilsson O."/>
            <person name="Pereda V."/>
            <person name="Peter G."/>
            <person name="Philippe R."/>
            <person name="Pilate G."/>
            <person name="Poliakov A."/>
            <person name="Razumovskaya J."/>
            <person name="Richardson P."/>
            <person name="Rinaldi C."/>
            <person name="Ritland K."/>
            <person name="Rouze P."/>
            <person name="Ryaboy D."/>
            <person name="Schmutz J."/>
            <person name="Schrader J."/>
            <person name="Segerman B."/>
            <person name="Shin H."/>
            <person name="Siddiqui A."/>
            <person name="Sterky F."/>
            <person name="Terry A."/>
            <person name="Tsai C."/>
            <person name="Uberbacher E."/>
            <person name="Unneberg P."/>
            <person name="Vahala J."/>
            <person name="Wall K."/>
            <person name="Wessler S."/>
            <person name="Yang G."/>
            <person name="Yin T."/>
            <person name="Douglas C."/>
            <person name="Marra M."/>
            <person name="Sandberg G."/>
            <person name="Van De Peer Y."/>
            <person name="Rokhsar D."/>
        </authorList>
    </citation>
    <scope>NUCLEOTIDE SEQUENCE</scope>
    <source>
        <strain evidence="1">Nisqually-1</strain>
    </source>
</reference>
<organism evidence="1">
    <name type="scientific">Populus trichocarpa</name>
    <name type="common">Western balsam poplar</name>
    <name type="synonym">Populus balsamifera subsp. trichocarpa</name>
    <dbReference type="NCBI Taxonomy" id="3694"/>
    <lineage>
        <taxon>Eukaryota</taxon>
        <taxon>Viridiplantae</taxon>
        <taxon>Streptophyta</taxon>
        <taxon>Embryophyta</taxon>
        <taxon>Tracheophyta</taxon>
        <taxon>Spermatophyta</taxon>
        <taxon>Magnoliopsida</taxon>
        <taxon>eudicotyledons</taxon>
        <taxon>Gunneridae</taxon>
        <taxon>Pentapetalae</taxon>
        <taxon>rosids</taxon>
        <taxon>fabids</taxon>
        <taxon>Malpighiales</taxon>
        <taxon>Salicaceae</taxon>
        <taxon>Saliceae</taxon>
        <taxon>Populus</taxon>
    </lineage>
</organism>
<dbReference type="EMBL" id="KZ623341">
    <property type="protein sequence ID" value="PNS24152.1"/>
    <property type="molecule type" value="Genomic_DNA"/>
</dbReference>
<dbReference type="PANTHER" id="PTHR34133:SF8">
    <property type="entry name" value="OS07G0633000 PROTEIN"/>
    <property type="match status" value="1"/>
</dbReference>
<sequence>MDKASFDRYLEDKPRVFKAIFPDKRRSQQLNEVFIIFSVRFPLVSLYTSQTATCPSLQEMVREEIASHGNVR</sequence>
<protein>
    <submittedName>
        <fullName evidence="1">Uncharacterized protein</fullName>
    </submittedName>
</protein>